<evidence type="ECO:0000256" key="4">
    <source>
        <dbReference type="SAM" id="Phobius"/>
    </source>
</evidence>
<dbReference type="Gene3D" id="3.40.50.1240">
    <property type="entry name" value="Phosphoglycerate mutase-like"/>
    <property type="match status" value="1"/>
</dbReference>
<protein>
    <recommendedName>
        <fullName evidence="2">3-phytase</fullName>
        <ecNumber evidence="2">3.1.3.8</ecNumber>
    </recommendedName>
</protein>
<dbReference type="InterPro" id="IPR029033">
    <property type="entry name" value="His_PPase_superfam"/>
</dbReference>
<keyword evidence="6" id="KW-1185">Reference proteome</keyword>
<sequence length="618" mass="69600">MGSLWFPVSAEKPRAFINGHSLSLNGTHVTKCSVSSNSFRQAISSPLWWRYLDFAPDSPPHTALSALLHVRDLILANPLPIPHFRLLRNPPSHLVRAGQVEGGYEAKQSGEMDNVKDATASLKALATSGHKYRAVPHASTEQTRLQHRHLDEPFPHRSRFRTILTAIMLLAAFLLLLGIAFAQQRSDIQSCVNTATCSSDPSMFWGQYTPYSAALPTFVESEVPRGCKVTFASVLSRHGSRYPTAQKSHEYHKLVERIRRNVRTYGRGYGWIRNFEYPLGENDLTATGRNELFQSGVQFFKRYDNLGRKTVRPFVRTSGSDRVVKSAELFIRGFFSAKGNDNRKHMGRMLIIPEDKGVKNPLHHGNCGTFEEGLHSETLVKPINAWLKIWATPIMNRLNKKMPGANLTLEETIYMMDLCPFNTVASTKKVPSSFCRLFSKREWQSYDYYQSLRKWHTYGPGNPMASTQGVGYVNELIARLTKTPVKDNTTTDAALDSNPATFPLGRSLYADFTHDNTLMTVYSALGLWTNDTVLPTNHVVPAKKANGYSASWTVPFAARMYVEKMDCRDDQKDLVRVLVNDRVAVPKGCKADSFGRCKLNEFIDGLQFAKQGGYWDKC</sequence>
<dbReference type="PANTHER" id="PTHR20963:SF24">
    <property type="entry name" value="3-PHYTASE B"/>
    <property type="match status" value="1"/>
</dbReference>
<keyword evidence="4" id="KW-1133">Transmembrane helix</keyword>
<dbReference type="EMBL" id="SRRH01000682">
    <property type="protein sequence ID" value="KAG6285855.1"/>
    <property type="molecule type" value="Genomic_DNA"/>
</dbReference>
<dbReference type="InterPro" id="IPR000560">
    <property type="entry name" value="His_Pase_clade-2"/>
</dbReference>
<comment type="caution">
    <text evidence="5">The sequence shown here is derived from an EMBL/GenBank/DDBJ whole genome shotgun (WGS) entry which is preliminary data.</text>
</comment>
<dbReference type="CDD" id="cd07061">
    <property type="entry name" value="HP_HAP_like"/>
    <property type="match status" value="1"/>
</dbReference>
<dbReference type="GO" id="GO:0016158">
    <property type="term" value="F:inositol hexakisphosphate 3-phosphatase activity"/>
    <property type="evidence" value="ECO:0007669"/>
    <property type="project" value="UniProtKB-EC"/>
</dbReference>
<dbReference type="GO" id="GO:0003993">
    <property type="term" value="F:acid phosphatase activity"/>
    <property type="evidence" value="ECO:0007669"/>
    <property type="project" value="TreeGrafter"/>
</dbReference>
<dbReference type="Pfam" id="PF00328">
    <property type="entry name" value="His_Phos_2"/>
    <property type="match status" value="1"/>
</dbReference>
<evidence type="ECO:0000256" key="1">
    <source>
        <dbReference type="ARBA" id="ARBA00005375"/>
    </source>
</evidence>
<evidence type="ECO:0000256" key="3">
    <source>
        <dbReference type="ARBA" id="ARBA00022801"/>
    </source>
</evidence>
<keyword evidence="4" id="KW-0472">Membrane</keyword>
<evidence type="ECO:0000313" key="5">
    <source>
        <dbReference type="EMBL" id="KAG6285855.1"/>
    </source>
</evidence>
<reference evidence="5 6" key="1">
    <citation type="journal article" date="2020" name="bioRxiv">
        <title>Whole genome comparisons of ergot fungi reveals the divergence and evolution of species within the genus Claviceps are the result of varying mechanisms driving genome evolution and host range expansion.</title>
        <authorList>
            <person name="Wyka S.A."/>
            <person name="Mondo S.J."/>
            <person name="Liu M."/>
            <person name="Dettman J."/>
            <person name="Nalam V."/>
            <person name="Broders K.D."/>
        </authorList>
    </citation>
    <scope>NUCLEOTIDE SEQUENCE [LARGE SCALE GENOMIC DNA]</scope>
    <source>
        <strain evidence="5 6">Clav52</strain>
    </source>
</reference>
<dbReference type="AlphaFoldDB" id="A0A9P7TVT5"/>
<dbReference type="PROSITE" id="PS00616">
    <property type="entry name" value="HIS_ACID_PHOSPHAT_1"/>
    <property type="match status" value="1"/>
</dbReference>
<dbReference type="SUPFAM" id="SSF53254">
    <property type="entry name" value="Phosphoglycerate mutase-like"/>
    <property type="match status" value="1"/>
</dbReference>
<gene>
    <name evidence="5" type="ORF">E4U09_007033</name>
</gene>
<feature type="transmembrane region" description="Helical" evidence="4">
    <location>
        <begin position="163"/>
        <end position="182"/>
    </location>
</feature>
<dbReference type="PROSITE" id="PS00778">
    <property type="entry name" value="HIS_ACID_PHOSPHAT_2"/>
    <property type="match status" value="1"/>
</dbReference>
<evidence type="ECO:0000313" key="6">
    <source>
        <dbReference type="Proteomes" id="UP000707071"/>
    </source>
</evidence>
<organism evidence="5 6">
    <name type="scientific">Claviceps aff. purpurea</name>
    <dbReference type="NCBI Taxonomy" id="1967640"/>
    <lineage>
        <taxon>Eukaryota</taxon>
        <taxon>Fungi</taxon>
        <taxon>Dikarya</taxon>
        <taxon>Ascomycota</taxon>
        <taxon>Pezizomycotina</taxon>
        <taxon>Sordariomycetes</taxon>
        <taxon>Hypocreomycetidae</taxon>
        <taxon>Hypocreales</taxon>
        <taxon>Clavicipitaceae</taxon>
        <taxon>Claviceps</taxon>
    </lineage>
</organism>
<evidence type="ECO:0000256" key="2">
    <source>
        <dbReference type="ARBA" id="ARBA00012632"/>
    </source>
</evidence>
<dbReference type="InterPro" id="IPR033379">
    <property type="entry name" value="Acid_Pase_AS"/>
</dbReference>
<keyword evidence="3" id="KW-0378">Hydrolase</keyword>
<name>A0A9P7TVT5_9HYPO</name>
<comment type="similarity">
    <text evidence="1">Belongs to the histidine acid phosphatase family.</text>
</comment>
<dbReference type="EC" id="3.1.3.8" evidence="2"/>
<accession>A0A9P7TVT5</accession>
<dbReference type="Proteomes" id="UP000707071">
    <property type="component" value="Unassembled WGS sequence"/>
</dbReference>
<keyword evidence="4" id="KW-0812">Transmembrane</keyword>
<dbReference type="PANTHER" id="PTHR20963">
    <property type="entry name" value="MULTIPLE INOSITOL POLYPHOSPHATE PHOSPHATASE-RELATED"/>
    <property type="match status" value="1"/>
</dbReference>
<proteinExistence type="inferred from homology"/>